<dbReference type="OrthoDB" id="200286at2157"/>
<name>A0A238XWG4_HALVU</name>
<dbReference type="Pfam" id="PF13563">
    <property type="entry name" value="2_5_RNA_ligase2"/>
    <property type="match status" value="1"/>
</dbReference>
<keyword evidence="1" id="KW-0378">Hydrolase</keyword>
<dbReference type="Proteomes" id="UP000198397">
    <property type="component" value="Unassembled WGS sequence"/>
</dbReference>
<dbReference type="GO" id="GO:0016874">
    <property type="term" value="F:ligase activity"/>
    <property type="evidence" value="ECO:0007669"/>
    <property type="project" value="UniProtKB-KW"/>
</dbReference>
<dbReference type="EMBL" id="FZNQ01000024">
    <property type="protein sequence ID" value="SNR62783.1"/>
    <property type="molecule type" value="Genomic_DNA"/>
</dbReference>
<evidence type="ECO:0000313" key="2">
    <source>
        <dbReference type="EMBL" id="SNR62783.1"/>
    </source>
</evidence>
<dbReference type="PANTHER" id="PTHR35561">
    <property type="entry name" value="RNA 2',3'-CYCLIC PHOSPHODIESTERASE"/>
    <property type="match status" value="1"/>
</dbReference>
<evidence type="ECO:0000313" key="3">
    <source>
        <dbReference type="Proteomes" id="UP000198397"/>
    </source>
</evidence>
<gene>
    <name evidence="2" type="ORF">SAMN06264855_1247</name>
</gene>
<dbReference type="GO" id="GO:0004113">
    <property type="term" value="F:2',3'-cyclic-nucleotide 3'-phosphodiesterase activity"/>
    <property type="evidence" value="ECO:0007669"/>
    <property type="project" value="InterPro"/>
</dbReference>
<accession>A0A238XWG4</accession>
<proteinExistence type="predicted"/>
<dbReference type="RefSeq" id="WP_089385786.1">
    <property type="nucleotide sequence ID" value="NZ_FZNQ01000024.1"/>
</dbReference>
<dbReference type="InterPro" id="IPR009097">
    <property type="entry name" value="Cyclic_Pdiesterase"/>
</dbReference>
<dbReference type="AlphaFoldDB" id="A0A238XWG4"/>
<dbReference type="SUPFAM" id="SSF55144">
    <property type="entry name" value="LigT-like"/>
    <property type="match status" value="1"/>
</dbReference>
<dbReference type="PANTHER" id="PTHR35561:SF1">
    <property type="entry name" value="RNA 2',3'-CYCLIC PHOSPHODIESTERASE"/>
    <property type="match status" value="1"/>
</dbReference>
<sequence length="179" mass="19438">MFSLNVPLPPAIDRIAADLHPKLTGFDRVRERHTLVAKRVDARDVPGTGGGPHPGSKDVALAALREELRPLLAGTTPFTVTVDGLGTFERPAAGPGPVVYLSVESDALRRLHRRLCASFDPVDGIEGDDYIPHITLARGGSAAAVESLLDTPFDTVSWRVHEFELYDPEFREVAGRVRP</sequence>
<protein>
    <submittedName>
        <fullName evidence="2">2'-5' RNA ligase superfamily protein</fullName>
    </submittedName>
</protein>
<reference evidence="2 3" key="1">
    <citation type="submission" date="2017-06" db="EMBL/GenBank/DDBJ databases">
        <authorList>
            <person name="Kim H.J."/>
            <person name="Triplett B.A."/>
        </authorList>
    </citation>
    <scope>NUCLEOTIDE SEQUENCE [LARGE SCALE GENOMIC DNA]</scope>
    <source>
        <strain evidence="2 3">DSM 8800</strain>
    </source>
</reference>
<dbReference type="GO" id="GO:0008664">
    <property type="term" value="F:RNA 2',3'-cyclic 3'-phosphodiesterase activity"/>
    <property type="evidence" value="ECO:0007669"/>
    <property type="project" value="InterPro"/>
</dbReference>
<dbReference type="InterPro" id="IPR004175">
    <property type="entry name" value="RNA_CPDase"/>
</dbReference>
<keyword evidence="3" id="KW-1185">Reference proteome</keyword>
<evidence type="ECO:0000256" key="1">
    <source>
        <dbReference type="ARBA" id="ARBA00022801"/>
    </source>
</evidence>
<keyword evidence="2" id="KW-0436">Ligase</keyword>
<organism evidence="2 3">
    <name type="scientific">Halorubrum vacuolatum</name>
    <name type="common">Natronobacterium vacuolatum</name>
    <dbReference type="NCBI Taxonomy" id="63740"/>
    <lineage>
        <taxon>Archaea</taxon>
        <taxon>Methanobacteriati</taxon>
        <taxon>Methanobacteriota</taxon>
        <taxon>Stenosarchaea group</taxon>
        <taxon>Halobacteria</taxon>
        <taxon>Halobacteriales</taxon>
        <taxon>Haloferacaceae</taxon>
        <taxon>Halorubrum</taxon>
    </lineage>
</organism>
<dbReference type="Gene3D" id="3.90.1140.10">
    <property type="entry name" value="Cyclic phosphodiesterase"/>
    <property type="match status" value="1"/>
</dbReference>